<gene>
    <name evidence="5" type="ORF">Taro_040786</name>
</gene>
<evidence type="ECO:0000313" key="5">
    <source>
        <dbReference type="EMBL" id="MQM07933.1"/>
    </source>
</evidence>
<dbReference type="InterPro" id="IPR027356">
    <property type="entry name" value="NPH3_dom"/>
</dbReference>
<keyword evidence="6" id="KW-1185">Reference proteome</keyword>
<protein>
    <recommendedName>
        <fullName evidence="4">NPH3 domain-containing protein</fullName>
    </recommendedName>
</protein>
<dbReference type="Proteomes" id="UP000652761">
    <property type="component" value="Unassembled WGS sequence"/>
</dbReference>
<proteinExistence type="inferred from homology"/>
<evidence type="ECO:0000256" key="2">
    <source>
        <dbReference type="PROSITE-ProRule" id="PRU00982"/>
    </source>
</evidence>
<dbReference type="InterPro" id="IPR043454">
    <property type="entry name" value="NPH3/RPT2-like"/>
</dbReference>
<feature type="region of interest" description="Disordered" evidence="3">
    <location>
        <begin position="1"/>
        <end position="25"/>
    </location>
</feature>
<evidence type="ECO:0000313" key="6">
    <source>
        <dbReference type="Proteomes" id="UP000652761"/>
    </source>
</evidence>
<dbReference type="AlphaFoldDB" id="A0A843W9U5"/>
<evidence type="ECO:0000256" key="1">
    <source>
        <dbReference type="ARBA" id="ARBA00022786"/>
    </source>
</evidence>
<comment type="similarity">
    <text evidence="2">Belongs to the NPH3 family.</text>
</comment>
<organism evidence="5 6">
    <name type="scientific">Colocasia esculenta</name>
    <name type="common">Wild taro</name>
    <name type="synonym">Arum esculentum</name>
    <dbReference type="NCBI Taxonomy" id="4460"/>
    <lineage>
        <taxon>Eukaryota</taxon>
        <taxon>Viridiplantae</taxon>
        <taxon>Streptophyta</taxon>
        <taxon>Embryophyta</taxon>
        <taxon>Tracheophyta</taxon>
        <taxon>Spermatophyta</taxon>
        <taxon>Magnoliopsida</taxon>
        <taxon>Liliopsida</taxon>
        <taxon>Araceae</taxon>
        <taxon>Aroideae</taxon>
        <taxon>Colocasieae</taxon>
        <taxon>Colocasia</taxon>
    </lineage>
</organism>
<feature type="compositionally biased region" description="Polar residues" evidence="3">
    <location>
        <begin position="1"/>
        <end position="10"/>
    </location>
</feature>
<feature type="domain" description="NPH3" evidence="4">
    <location>
        <begin position="30"/>
        <end position="289"/>
    </location>
</feature>
<dbReference type="Pfam" id="PF03000">
    <property type="entry name" value="NPH3"/>
    <property type="match status" value="1"/>
</dbReference>
<dbReference type="PROSITE" id="PS51649">
    <property type="entry name" value="NPH3"/>
    <property type="match status" value="1"/>
</dbReference>
<keyword evidence="1" id="KW-0833">Ubl conjugation pathway</keyword>
<dbReference type="UniPathway" id="UPA00143"/>
<dbReference type="EMBL" id="NMUH01003993">
    <property type="protein sequence ID" value="MQM07933.1"/>
    <property type="molecule type" value="Genomic_DNA"/>
</dbReference>
<comment type="caution">
    <text evidence="5">The sequence shown here is derived from an EMBL/GenBank/DDBJ whole genome shotgun (WGS) entry which is preliminary data.</text>
</comment>
<dbReference type="PANTHER" id="PTHR32370">
    <property type="entry name" value="OS12G0117600 PROTEIN"/>
    <property type="match status" value="1"/>
</dbReference>
<name>A0A843W9U5_COLES</name>
<evidence type="ECO:0000259" key="4">
    <source>
        <dbReference type="PROSITE" id="PS51649"/>
    </source>
</evidence>
<dbReference type="OrthoDB" id="680561at2759"/>
<accession>A0A843W9U5</accession>
<dbReference type="GO" id="GO:0016567">
    <property type="term" value="P:protein ubiquitination"/>
    <property type="evidence" value="ECO:0007669"/>
    <property type="project" value="UniProtKB-UniPathway"/>
</dbReference>
<evidence type="ECO:0000256" key="3">
    <source>
        <dbReference type="SAM" id="MobiDB-lite"/>
    </source>
</evidence>
<sequence>MRPSATNSPGSLPLPESCNGSPLPGHPGAGPFLDEACLSDMDNFVRMLGEVRARGTRPDLVGSVISHCATRWLPELAGCEAIGVCATPGSGGGAEAKTEGSMAAWMKKRFFVETLVGVLPLEKDALPCGFLLRLLRVANMVGAEPAQRAELEARVARQLEQASLRELMIPAFSHTCGTLLDVGLTLRLVKGFAGMDEAVKSGAAMVKVAKVVDGYLAEAAVDANLSLPEFVALAGALPGHSRSTDDGLYRAVDTYLKVSIPPHSPFHLALLHVDYVGWEYIHWFFTTRL</sequence>
<reference evidence="5" key="1">
    <citation type="submission" date="2017-07" db="EMBL/GenBank/DDBJ databases">
        <title>Taro Niue Genome Assembly and Annotation.</title>
        <authorList>
            <person name="Atibalentja N."/>
            <person name="Keating K."/>
            <person name="Fields C.J."/>
        </authorList>
    </citation>
    <scope>NUCLEOTIDE SEQUENCE</scope>
    <source>
        <strain evidence="5">Niue_2</strain>
        <tissue evidence="5">Leaf</tissue>
    </source>
</reference>